<organism evidence="1">
    <name type="scientific">marine sediment metagenome</name>
    <dbReference type="NCBI Taxonomy" id="412755"/>
    <lineage>
        <taxon>unclassified sequences</taxon>
        <taxon>metagenomes</taxon>
        <taxon>ecological metagenomes</taxon>
    </lineage>
</organism>
<evidence type="ECO:0000313" key="1">
    <source>
        <dbReference type="EMBL" id="KKL61112.1"/>
    </source>
</evidence>
<name>A0A0F9GD54_9ZZZZ</name>
<protein>
    <submittedName>
        <fullName evidence="1">Uncharacterized protein</fullName>
    </submittedName>
</protein>
<dbReference type="EMBL" id="LAZR01028918">
    <property type="protein sequence ID" value="KKL61112.1"/>
    <property type="molecule type" value="Genomic_DNA"/>
</dbReference>
<gene>
    <name evidence="1" type="ORF">LCGC14_2198560</name>
</gene>
<reference evidence="1" key="1">
    <citation type="journal article" date="2015" name="Nature">
        <title>Complex archaea that bridge the gap between prokaryotes and eukaryotes.</title>
        <authorList>
            <person name="Spang A."/>
            <person name="Saw J.H."/>
            <person name="Jorgensen S.L."/>
            <person name="Zaremba-Niedzwiedzka K."/>
            <person name="Martijn J."/>
            <person name="Lind A.E."/>
            <person name="van Eijk R."/>
            <person name="Schleper C."/>
            <person name="Guy L."/>
            <person name="Ettema T.J."/>
        </authorList>
    </citation>
    <scope>NUCLEOTIDE SEQUENCE</scope>
</reference>
<dbReference type="AlphaFoldDB" id="A0A0F9GD54"/>
<proteinExistence type="predicted"/>
<sequence>MRNRDYVLIFGKFKGKTLENTPLTYLDWLLSAKLHDSTREAIEGYLSEPVIKRELEQEFENMED</sequence>
<comment type="caution">
    <text evidence="1">The sequence shown here is derived from an EMBL/GenBank/DDBJ whole genome shotgun (WGS) entry which is preliminary data.</text>
</comment>
<accession>A0A0F9GD54</accession>